<dbReference type="GO" id="GO:0043527">
    <property type="term" value="C:tRNA methyltransferase complex"/>
    <property type="evidence" value="ECO:0007669"/>
    <property type="project" value="UniProtKB-ARBA"/>
</dbReference>
<dbReference type="OMA" id="RYRVTCE"/>
<dbReference type="InterPro" id="IPR029063">
    <property type="entry name" value="SAM-dependent_MTases_sf"/>
</dbReference>
<dbReference type="CDD" id="cd11715">
    <property type="entry name" value="THUMP_AdoMetMT"/>
    <property type="match status" value="1"/>
</dbReference>
<protein>
    <recommendedName>
        <fullName evidence="5">THUMP domain-containing protein</fullName>
    </recommendedName>
</protein>
<dbReference type="AlphaFoldDB" id="A0A9Q0MF72"/>
<reference evidence="6" key="1">
    <citation type="submission" date="2022-12" db="EMBL/GenBank/DDBJ databases">
        <title>Genome assemblies of Blomia tropicalis.</title>
        <authorList>
            <person name="Cui Y."/>
        </authorList>
    </citation>
    <scope>NUCLEOTIDE SEQUENCE</scope>
    <source>
        <tissue evidence="6">Adult mites</tissue>
    </source>
</reference>
<accession>A0A9Q0MF72</accession>
<proteinExistence type="predicted"/>
<organism evidence="6 7">
    <name type="scientific">Blomia tropicalis</name>
    <name type="common">Mite</name>
    <dbReference type="NCBI Taxonomy" id="40697"/>
    <lineage>
        <taxon>Eukaryota</taxon>
        <taxon>Metazoa</taxon>
        <taxon>Ecdysozoa</taxon>
        <taxon>Arthropoda</taxon>
        <taxon>Chelicerata</taxon>
        <taxon>Arachnida</taxon>
        <taxon>Acari</taxon>
        <taxon>Acariformes</taxon>
        <taxon>Sarcoptiformes</taxon>
        <taxon>Astigmata</taxon>
        <taxon>Glycyphagoidea</taxon>
        <taxon>Echimyopodidae</taxon>
        <taxon>Blomia</taxon>
    </lineage>
</organism>
<feature type="domain" description="THUMP" evidence="5">
    <location>
        <begin position="87"/>
        <end position="188"/>
    </location>
</feature>
<evidence type="ECO:0000256" key="3">
    <source>
        <dbReference type="ARBA" id="ARBA00022694"/>
    </source>
</evidence>
<dbReference type="SUPFAM" id="SSF53335">
    <property type="entry name" value="S-adenosyl-L-methionine-dependent methyltransferases"/>
    <property type="match status" value="1"/>
</dbReference>
<dbReference type="Gene3D" id="3.30.2130.30">
    <property type="match status" value="1"/>
</dbReference>
<comment type="subcellular location">
    <subcellularLocation>
        <location evidence="1">Cytoplasm</location>
    </subcellularLocation>
</comment>
<dbReference type="PROSITE" id="PS51165">
    <property type="entry name" value="THUMP"/>
    <property type="match status" value="1"/>
</dbReference>
<name>A0A9Q0MF72_BLOTA</name>
<evidence type="ECO:0000259" key="5">
    <source>
        <dbReference type="PROSITE" id="PS51165"/>
    </source>
</evidence>
<evidence type="ECO:0000256" key="4">
    <source>
        <dbReference type="PROSITE-ProRule" id="PRU00529"/>
    </source>
</evidence>
<dbReference type="Gene3D" id="3.40.50.150">
    <property type="entry name" value="Vaccinia Virus protein VP39"/>
    <property type="match status" value="1"/>
</dbReference>
<dbReference type="InterPro" id="IPR000241">
    <property type="entry name" value="RlmKL-like_Mtase"/>
</dbReference>
<sequence length="387" mass="43567">MASSDIITYDATVVTGLEKLAIKEIREKISIDDDIQHSMGHVFIRTVDRYEKLSKLHSIDNVYVLIYRNDNVNLSDADEGQIRDFFNDVIDQSEWTLGMKVWSEASKFTHSDISTILNLSSDQGDYQKPSFRVSCNRTGKHKITSQDACGIFGGLINDIFHWPVSLKQFDLELLLTIKNDSLKVSICLSKESLYKRYIVEYGLTTLRGTIAFNLIQVAQIQPGDIVCDPMCGSGTIPVETGISWPETFVLGGDNNSTAIGKSLINCSANNYSITNIVQWDCTSLPIRTNSIDVFITDLPFGRRHGSKHINKSLYPAILTEMVRCSCTQSGRIVLLTQDKTNANRCISDPRIRKYIHHEKSFFVKIGGLDSSIYLLKRNSNCFKEFSC</sequence>
<keyword evidence="2" id="KW-0808">Transferase</keyword>
<dbReference type="GO" id="GO:0005737">
    <property type="term" value="C:cytoplasm"/>
    <property type="evidence" value="ECO:0007669"/>
    <property type="project" value="UniProtKB-SubCell"/>
</dbReference>
<keyword evidence="7" id="KW-1185">Reference proteome</keyword>
<evidence type="ECO:0000313" key="6">
    <source>
        <dbReference type="EMBL" id="KAJ6223422.1"/>
    </source>
</evidence>
<comment type="caution">
    <text evidence="6">The sequence shown here is derived from an EMBL/GenBank/DDBJ whole genome shotgun (WGS) entry which is preliminary data.</text>
</comment>
<evidence type="ECO:0000256" key="2">
    <source>
        <dbReference type="ARBA" id="ARBA00022603"/>
    </source>
</evidence>
<evidence type="ECO:0000313" key="7">
    <source>
        <dbReference type="Proteomes" id="UP001142055"/>
    </source>
</evidence>
<dbReference type="SMART" id="SM00981">
    <property type="entry name" value="THUMP"/>
    <property type="match status" value="1"/>
</dbReference>
<gene>
    <name evidence="6" type="ORF">RDWZM_001967</name>
</gene>
<dbReference type="GO" id="GO:0016423">
    <property type="term" value="F:tRNA (guanine) methyltransferase activity"/>
    <property type="evidence" value="ECO:0007669"/>
    <property type="project" value="TreeGrafter"/>
</dbReference>
<dbReference type="GO" id="GO:0003723">
    <property type="term" value="F:RNA binding"/>
    <property type="evidence" value="ECO:0007669"/>
    <property type="project" value="UniProtKB-UniRule"/>
</dbReference>
<dbReference type="PANTHER" id="PTHR14911:SF13">
    <property type="entry name" value="TRNA (GUANINE(6)-N2)-METHYLTRANSFERASE THUMP3"/>
    <property type="match status" value="1"/>
</dbReference>
<dbReference type="InterPro" id="IPR004114">
    <property type="entry name" value="THUMP_dom"/>
</dbReference>
<evidence type="ECO:0000256" key="1">
    <source>
        <dbReference type="ARBA" id="ARBA00004496"/>
    </source>
</evidence>
<dbReference type="Pfam" id="PF01170">
    <property type="entry name" value="UPF0020"/>
    <property type="match status" value="1"/>
</dbReference>
<dbReference type="OrthoDB" id="47730at2759"/>
<dbReference type="SUPFAM" id="SSF143437">
    <property type="entry name" value="THUMP domain-like"/>
    <property type="match status" value="1"/>
</dbReference>
<dbReference type="PANTHER" id="PTHR14911">
    <property type="entry name" value="THUMP DOMAIN-CONTAINING"/>
    <property type="match status" value="1"/>
</dbReference>
<keyword evidence="2" id="KW-0489">Methyltransferase</keyword>
<keyword evidence="3" id="KW-0819">tRNA processing</keyword>
<dbReference type="FunFam" id="3.40.50.150:FF:000073">
    <property type="entry name" value="THUMP domain containing 3"/>
    <property type="match status" value="1"/>
</dbReference>
<dbReference type="Proteomes" id="UP001142055">
    <property type="component" value="Chromosome 1"/>
</dbReference>
<dbReference type="EMBL" id="JAPWDV010000001">
    <property type="protein sequence ID" value="KAJ6223422.1"/>
    <property type="molecule type" value="Genomic_DNA"/>
</dbReference>
<dbReference type="GO" id="GO:0030488">
    <property type="term" value="P:tRNA methylation"/>
    <property type="evidence" value="ECO:0007669"/>
    <property type="project" value="TreeGrafter"/>
</dbReference>
<keyword evidence="4" id="KW-0694">RNA-binding</keyword>